<dbReference type="Proteomes" id="UP001350748">
    <property type="component" value="Unassembled WGS sequence"/>
</dbReference>
<protein>
    <submittedName>
        <fullName evidence="2">RT0821/Lpp0805 family surface protein</fullName>
    </submittedName>
</protein>
<dbReference type="RefSeq" id="WP_332080888.1">
    <property type="nucleotide sequence ID" value="NZ_JAZHYN010000010.1"/>
</dbReference>
<sequence>MEGGALHYLRIRHSAAGAIAQILRHGALFASFAGPAALSGCSIAVPMSGSAMWEKESVAQDATGSITKRPPALSRALDPEDLRRAVAAMSTALDPQGSGASVNWDNPQTGAKGSFTPVGQPYPLEGKVCRAFLADIAVKENEEKLQGAACREKSAEWALTDVKPLRKG</sequence>
<dbReference type="EMBL" id="JAZHYN010000010">
    <property type="protein sequence ID" value="MEF3365936.1"/>
    <property type="molecule type" value="Genomic_DNA"/>
</dbReference>
<evidence type="ECO:0000313" key="2">
    <source>
        <dbReference type="EMBL" id="MEF3365936.1"/>
    </source>
</evidence>
<name>A0ABU7XHH3_9HYPH</name>
<accession>A0ABU7XHH3</accession>
<reference evidence="2 3" key="1">
    <citation type="submission" date="2024-02" db="EMBL/GenBank/DDBJ databases">
        <authorList>
            <person name="Grouzdev D."/>
        </authorList>
    </citation>
    <scope>NUCLEOTIDE SEQUENCE [LARGE SCALE GENOMIC DNA]</scope>
    <source>
        <strain evidence="2 3">9N</strain>
    </source>
</reference>
<gene>
    <name evidence="2" type="ORF">V3H18_05245</name>
</gene>
<proteinExistence type="predicted"/>
<evidence type="ECO:0000259" key="1">
    <source>
        <dbReference type="Pfam" id="PF16998"/>
    </source>
</evidence>
<feature type="domain" description="Surface antigen" evidence="1">
    <location>
        <begin position="61"/>
        <end position="164"/>
    </location>
</feature>
<keyword evidence="3" id="KW-1185">Reference proteome</keyword>
<dbReference type="Pfam" id="PF16998">
    <property type="entry name" value="17kDa_Anti_2"/>
    <property type="match status" value="1"/>
</dbReference>
<comment type="caution">
    <text evidence="2">The sequence shown here is derived from an EMBL/GenBank/DDBJ whole genome shotgun (WGS) entry which is preliminary data.</text>
</comment>
<organism evidence="2 3">
    <name type="scientific">Methylocystis borbori</name>
    <dbReference type="NCBI Taxonomy" id="3118750"/>
    <lineage>
        <taxon>Bacteria</taxon>
        <taxon>Pseudomonadati</taxon>
        <taxon>Pseudomonadota</taxon>
        <taxon>Alphaproteobacteria</taxon>
        <taxon>Hyphomicrobiales</taxon>
        <taxon>Methylocystaceae</taxon>
        <taxon>Methylocystis</taxon>
    </lineage>
</organism>
<dbReference type="InterPro" id="IPR032635">
    <property type="entry name" value="Anti_2"/>
</dbReference>
<evidence type="ECO:0000313" key="3">
    <source>
        <dbReference type="Proteomes" id="UP001350748"/>
    </source>
</evidence>